<comment type="caution">
    <text evidence="2">The sequence shown here is derived from an EMBL/GenBank/DDBJ whole genome shotgun (WGS) entry which is preliminary data.</text>
</comment>
<keyword evidence="1" id="KW-1133">Transmembrane helix</keyword>
<accession>A0ABR0RV85</accession>
<name>A0ABR0RV85_9EURO</name>
<dbReference type="GeneID" id="89997221"/>
<dbReference type="EMBL" id="JAVHJV010000003">
    <property type="protein sequence ID" value="KAK5944490.1"/>
    <property type="molecule type" value="Genomic_DNA"/>
</dbReference>
<gene>
    <name evidence="2" type="ORF">PMZ80_003772</name>
</gene>
<protein>
    <submittedName>
        <fullName evidence="2">Uncharacterized protein</fullName>
    </submittedName>
</protein>
<evidence type="ECO:0000313" key="3">
    <source>
        <dbReference type="Proteomes" id="UP001334248"/>
    </source>
</evidence>
<feature type="non-terminal residue" evidence="2">
    <location>
        <position position="1"/>
    </location>
</feature>
<keyword evidence="1" id="KW-0812">Transmembrane</keyword>
<keyword evidence="1" id="KW-0472">Membrane</keyword>
<keyword evidence="3" id="KW-1185">Reference proteome</keyword>
<proteinExistence type="predicted"/>
<dbReference type="Proteomes" id="UP001334248">
    <property type="component" value="Unassembled WGS sequence"/>
</dbReference>
<evidence type="ECO:0000313" key="2">
    <source>
        <dbReference type="EMBL" id="KAK5944490.1"/>
    </source>
</evidence>
<reference evidence="2 3" key="1">
    <citation type="journal article" date="2023" name="Res Sq">
        <title>Genomic and morphological characterization of Knufia obscura isolated from the Mars 2020 spacecraft assembly facility.</title>
        <authorList>
            <person name="Chander A.M."/>
            <person name="Teixeira M.M."/>
            <person name="Singh N.K."/>
            <person name="Williams M.P."/>
            <person name="Parker C.W."/>
            <person name="Leo P."/>
            <person name="Stajich J.E."/>
            <person name="Torok T."/>
            <person name="Tighe S."/>
            <person name="Mason C.E."/>
            <person name="Venkateswaran K."/>
        </authorList>
    </citation>
    <scope>NUCLEOTIDE SEQUENCE [LARGE SCALE GENOMIC DNA]</scope>
    <source>
        <strain evidence="2 3">CCFEE 5817</strain>
    </source>
</reference>
<evidence type="ECO:0000256" key="1">
    <source>
        <dbReference type="SAM" id="Phobius"/>
    </source>
</evidence>
<feature type="transmembrane region" description="Helical" evidence="1">
    <location>
        <begin position="15"/>
        <end position="36"/>
    </location>
</feature>
<sequence length="72" mass="7933">KTFAMSLDEQSASDVWSFGQIIAVVVFLPVLSEMLYQYLDNPRPSGAVVQQHTTALQLNVPSHKPGTAQTWS</sequence>
<organism evidence="2 3">
    <name type="scientific">Knufia obscura</name>
    <dbReference type="NCBI Taxonomy" id="1635080"/>
    <lineage>
        <taxon>Eukaryota</taxon>
        <taxon>Fungi</taxon>
        <taxon>Dikarya</taxon>
        <taxon>Ascomycota</taxon>
        <taxon>Pezizomycotina</taxon>
        <taxon>Eurotiomycetes</taxon>
        <taxon>Chaetothyriomycetidae</taxon>
        <taxon>Chaetothyriales</taxon>
        <taxon>Trichomeriaceae</taxon>
        <taxon>Knufia</taxon>
    </lineage>
</organism>
<dbReference type="RefSeq" id="XP_064732580.1">
    <property type="nucleotide sequence ID" value="XM_064872200.1"/>
</dbReference>